<organism evidence="1 2">
    <name type="scientific">Neisseria weixii</name>
    <dbReference type="NCBI Taxonomy" id="1853276"/>
    <lineage>
        <taxon>Bacteria</taxon>
        <taxon>Pseudomonadati</taxon>
        <taxon>Pseudomonadota</taxon>
        <taxon>Betaproteobacteria</taxon>
        <taxon>Neisseriales</taxon>
        <taxon>Neisseriaceae</taxon>
        <taxon>Neisseria</taxon>
    </lineage>
</organism>
<reference evidence="1 2" key="1">
    <citation type="submission" date="2018-11" db="EMBL/GenBank/DDBJ databases">
        <title>Neisseria weixii sp. nov. isolated from the rectal contents of plateau pika (Ochotona cruzoniae).</title>
        <authorList>
            <person name="Zhang G."/>
        </authorList>
    </citation>
    <scope>NUCLEOTIDE SEQUENCE [LARGE SCALE GENOMIC DNA]</scope>
    <source>
        <strain evidence="1 2">10009</strain>
    </source>
</reference>
<dbReference type="AlphaFoldDB" id="A0A3N4N5I5"/>
<dbReference type="Pfam" id="PF05930">
    <property type="entry name" value="Phage_AlpA"/>
    <property type="match status" value="1"/>
</dbReference>
<dbReference type="Proteomes" id="UP000272412">
    <property type="component" value="Unassembled WGS sequence"/>
</dbReference>
<sequence length="69" mass="7850">MEANKLIRAKECAARFGVSVSTWWNWNNPKSRHHRADLPRPIKVGENSTAWLESEISDYIGNLAANNRA</sequence>
<dbReference type="RefSeq" id="WP_123804400.1">
    <property type="nucleotide sequence ID" value="NZ_RPFL01000007.1"/>
</dbReference>
<dbReference type="OrthoDB" id="9182156at2"/>
<evidence type="ECO:0000313" key="2">
    <source>
        <dbReference type="Proteomes" id="UP000272412"/>
    </source>
</evidence>
<keyword evidence="2" id="KW-1185">Reference proteome</keyword>
<name>A0A3N4N5I5_9NEIS</name>
<gene>
    <name evidence="1" type="ORF">EGK74_04200</name>
</gene>
<protein>
    <submittedName>
        <fullName evidence="1">AlpA family phage regulatory protein</fullName>
    </submittedName>
</protein>
<dbReference type="EMBL" id="RPFL01000007">
    <property type="protein sequence ID" value="RPD89427.1"/>
    <property type="molecule type" value="Genomic_DNA"/>
</dbReference>
<dbReference type="InterPro" id="IPR010260">
    <property type="entry name" value="AlpA"/>
</dbReference>
<comment type="caution">
    <text evidence="1">The sequence shown here is derived from an EMBL/GenBank/DDBJ whole genome shotgun (WGS) entry which is preliminary data.</text>
</comment>
<accession>A0A3N4N5I5</accession>
<proteinExistence type="predicted"/>
<evidence type="ECO:0000313" key="1">
    <source>
        <dbReference type="EMBL" id="RPD89427.1"/>
    </source>
</evidence>